<evidence type="ECO:0000256" key="7">
    <source>
        <dbReference type="RuleBase" id="RU363032"/>
    </source>
</evidence>
<keyword evidence="10" id="KW-1185">Reference proteome</keyword>
<evidence type="ECO:0000256" key="4">
    <source>
        <dbReference type="ARBA" id="ARBA00022692"/>
    </source>
</evidence>
<feature type="transmembrane region" description="Helical" evidence="7">
    <location>
        <begin position="285"/>
        <end position="310"/>
    </location>
</feature>
<dbReference type="SUPFAM" id="SSF161098">
    <property type="entry name" value="MetI-like"/>
    <property type="match status" value="1"/>
</dbReference>
<evidence type="ECO:0000256" key="3">
    <source>
        <dbReference type="ARBA" id="ARBA00022475"/>
    </source>
</evidence>
<dbReference type="EMBL" id="JAGRPV010000001">
    <property type="protein sequence ID" value="MDI4647090.1"/>
    <property type="molecule type" value="Genomic_DNA"/>
</dbReference>
<keyword evidence="6 7" id="KW-0472">Membrane</keyword>
<keyword evidence="4 7" id="KW-0812">Transmembrane</keyword>
<reference evidence="9" key="1">
    <citation type="submission" date="2023-04" db="EMBL/GenBank/DDBJ databases">
        <title>Comparative genomic analysis of Cohnella hashimotonis sp. nov., isolated from the International Space Station.</title>
        <authorList>
            <person name="Venkateswaran K."/>
            <person name="Simpson A."/>
        </authorList>
    </citation>
    <scope>NUCLEOTIDE SEQUENCE</scope>
    <source>
        <strain evidence="9">F6_2S_P_1</strain>
    </source>
</reference>
<dbReference type="Gene3D" id="1.10.3720.10">
    <property type="entry name" value="MetI-like"/>
    <property type="match status" value="1"/>
</dbReference>
<evidence type="ECO:0000256" key="5">
    <source>
        <dbReference type="ARBA" id="ARBA00022989"/>
    </source>
</evidence>
<sequence length="319" mass="35983">MKADILVRTEWNRKSRRITRHTIRRMLAHWQLYVILLPPLLYVIIFHYIPMYGIQLAFKQFQAMSGIAGSPWVGFKHFDQFFSSPSSWRIIRNTVGISLYSLAAGFAFPILLAVALNEVRGRFFKKTVQMVTYAPYFISTVVLVGMLMQILDPRIGVINQFIALFGGDPVNLMGKAAYFKSIYVWTTIWQGTGYSAVIYLAALSGVSKDLQEACVIDGASKLRRIWHVDLPAIRPTIVILLVLSFGNVMNVGYEMIFLMQNSLNLTTSEIISTYVYKVGLVNANFSFSTAIGLFNSVINLILLVAANYAAKKFTDSSLW</sequence>
<evidence type="ECO:0000313" key="9">
    <source>
        <dbReference type="EMBL" id="MDI4647090.1"/>
    </source>
</evidence>
<protein>
    <submittedName>
        <fullName evidence="9">ABC transporter permease subunit</fullName>
    </submittedName>
</protein>
<evidence type="ECO:0000256" key="6">
    <source>
        <dbReference type="ARBA" id="ARBA00023136"/>
    </source>
</evidence>
<evidence type="ECO:0000259" key="8">
    <source>
        <dbReference type="PROSITE" id="PS50928"/>
    </source>
</evidence>
<dbReference type="PANTHER" id="PTHR43227">
    <property type="entry name" value="BLL4140 PROTEIN"/>
    <property type="match status" value="1"/>
</dbReference>
<evidence type="ECO:0000256" key="2">
    <source>
        <dbReference type="ARBA" id="ARBA00022448"/>
    </source>
</evidence>
<keyword evidence="5 7" id="KW-1133">Transmembrane helix</keyword>
<dbReference type="Proteomes" id="UP001161691">
    <property type="component" value="Unassembled WGS sequence"/>
</dbReference>
<keyword evidence="2 7" id="KW-0813">Transport</keyword>
<dbReference type="PANTHER" id="PTHR43227:SF11">
    <property type="entry name" value="BLL4140 PROTEIN"/>
    <property type="match status" value="1"/>
</dbReference>
<comment type="caution">
    <text evidence="9">The sequence shown here is derived from an EMBL/GenBank/DDBJ whole genome shotgun (WGS) entry which is preliminary data.</text>
</comment>
<gene>
    <name evidence="9" type="ORF">KB449_19085</name>
</gene>
<evidence type="ECO:0000256" key="1">
    <source>
        <dbReference type="ARBA" id="ARBA00004651"/>
    </source>
</evidence>
<feature type="transmembrane region" description="Helical" evidence="7">
    <location>
        <begin position="182"/>
        <end position="202"/>
    </location>
</feature>
<feature type="transmembrane region" description="Helical" evidence="7">
    <location>
        <begin position="232"/>
        <end position="253"/>
    </location>
</feature>
<dbReference type="InterPro" id="IPR050809">
    <property type="entry name" value="UgpAE/MalFG_permease"/>
</dbReference>
<proteinExistence type="inferred from homology"/>
<name>A0ABT6TK30_9BACL</name>
<comment type="similarity">
    <text evidence="7">Belongs to the binding-protein-dependent transport system permease family.</text>
</comment>
<comment type="subcellular location">
    <subcellularLocation>
        <location evidence="1 7">Cell membrane</location>
        <topology evidence="1 7">Multi-pass membrane protein</topology>
    </subcellularLocation>
</comment>
<keyword evidence="3" id="KW-1003">Cell membrane</keyword>
<organism evidence="9 10">
    <name type="scientific">Cohnella hashimotonis</name>
    <dbReference type="NCBI Taxonomy" id="2826895"/>
    <lineage>
        <taxon>Bacteria</taxon>
        <taxon>Bacillati</taxon>
        <taxon>Bacillota</taxon>
        <taxon>Bacilli</taxon>
        <taxon>Bacillales</taxon>
        <taxon>Paenibacillaceae</taxon>
        <taxon>Cohnella</taxon>
    </lineage>
</organism>
<feature type="transmembrane region" description="Helical" evidence="7">
    <location>
        <begin position="97"/>
        <end position="119"/>
    </location>
</feature>
<dbReference type="InterPro" id="IPR035906">
    <property type="entry name" value="MetI-like_sf"/>
</dbReference>
<dbReference type="Pfam" id="PF00528">
    <property type="entry name" value="BPD_transp_1"/>
    <property type="match status" value="1"/>
</dbReference>
<dbReference type="RefSeq" id="WP_282909892.1">
    <property type="nucleotide sequence ID" value="NZ_JAGRPV010000001.1"/>
</dbReference>
<feature type="transmembrane region" description="Helical" evidence="7">
    <location>
        <begin position="131"/>
        <end position="151"/>
    </location>
</feature>
<accession>A0ABT6TK30</accession>
<dbReference type="CDD" id="cd06261">
    <property type="entry name" value="TM_PBP2"/>
    <property type="match status" value="1"/>
</dbReference>
<dbReference type="PROSITE" id="PS50928">
    <property type="entry name" value="ABC_TM1"/>
    <property type="match status" value="1"/>
</dbReference>
<feature type="domain" description="ABC transmembrane type-1" evidence="8">
    <location>
        <begin position="91"/>
        <end position="306"/>
    </location>
</feature>
<dbReference type="InterPro" id="IPR000515">
    <property type="entry name" value="MetI-like"/>
</dbReference>
<feature type="transmembrane region" description="Helical" evidence="7">
    <location>
        <begin position="30"/>
        <end position="49"/>
    </location>
</feature>
<evidence type="ECO:0000313" key="10">
    <source>
        <dbReference type="Proteomes" id="UP001161691"/>
    </source>
</evidence>